<evidence type="ECO:0000256" key="5">
    <source>
        <dbReference type="ARBA" id="ARBA00023136"/>
    </source>
</evidence>
<feature type="transmembrane region" description="Helical" evidence="7">
    <location>
        <begin position="55"/>
        <end position="77"/>
    </location>
</feature>
<comment type="similarity">
    <text evidence="6">Belongs to the major facilitator superfamily. Phthalate permease family.</text>
</comment>
<dbReference type="PANTHER" id="PTHR11662">
    <property type="entry name" value="SOLUTE CARRIER FAMILY 17"/>
    <property type="match status" value="1"/>
</dbReference>
<dbReference type="InterPro" id="IPR050382">
    <property type="entry name" value="MFS_Na/Anion_cotransporter"/>
</dbReference>
<evidence type="ECO:0000256" key="3">
    <source>
        <dbReference type="ARBA" id="ARBA00022692"/>
    </source>
</evidence>
<proteinExistence type="inferred from homology"/>
<evidence type="ECO:0000256" key="7">
    <source>
        <dbReference type="SAM" id="Phobius"/>
    </source>
</evidence>
<comment type="subcellular location">
    <subcellularLocation>
        <location evidence="1">Cell membrane</location>
        <topology evidence="1">Multi-pass membrane protein</topology>
    </subcellularLocation>
</comment>
<feature type="transmembrane region" description="Helical" evidence="7">
    <location>
        <begin position="414"/>
        <end position="435"/>
    </location>
</feature>
<dbReference type="Proteomes" id="UP000705283">
    <property type="component" value="Unassembled WGS sequence"/>
</dbReference>
<dbReference type="EMBL" id="JADMKS010000007">
    <property type="protein sequence ID" value="MBF6638443.1"/>
    <property type="molecule type" value="Genomic_DNA"/>
</dbReference>
<name>A0AA41BYA6_9GAMM</name>
<keyword evidence="3 7" id="KW-0812">Transmembrane</keyword>
<dbReference type="InterPro" id="IPR011701">
    <property type="entry name" value="MFS"/>
</dbReference>
<dbReference type="SUPFAM" id="SSF103473">
    <property type="entry name" value="MFS general substrate transporter"/>
    <property type="match status" value="1"/>
</dbReference>
<dbReference type="PANTHER" id="PTHR11662:SF399">
    <property type="entry name" value="FI19708P1-RELATED"/>
    <property type="match status" value="1"/>
</dbReference>
<feature type="transmembrane region" description="Helical" evidence="7">
    <location>
        <begin position="253"/>
        <end position="273"/>
    </location>
</feature>
<sequence>MMLSNKAADKKSYVRVGILMLILFLSVVAYADRSILSISGSAIKDEFGLSSLELGFILSAFSWAYVIGQIPGGLFLDRFGAKKVYGVTLVLWSLSTLAMGFVGEFAQGAAGVIFIMFSLRFLLGLIEAPSFPANARVTIMWFPKAERGRASSLFASSQYFAVAIFSPLSGWLVSEFGWQWPFFVLGLIGIASFFVWMTFMREPRHHPLVSKKELEHIIDGGGLVDIDSIQERKAKSRLSRATVKGLLTSRMLWCAYLGQYCIIALSYFFITWFPIYLVQARGMDILHAGFATIAPAICGFAGGIFGGYISDSLLLKGVSLSWARKAPYIVGMVMAATLIGAAIVDSNVWIVAIMSFAFFGKGVAAGAGTWTVISDTAPKEAIGLAGAIFNCVGNIAGIVTPIMFGYIVAITGNYSMGLLFVGAHCIVGALLFLFVMGPIERVRKGQNDVTKREIPDFKTGQRAHR</sequence>
<dbReference type="CDD" id="cd17319">
    <property type="entry name" value="MFS_ExuT_GudP_like"/>
    <property type="match status" value="1"/>
</dbReference>
<protein>
    <submittedName>
        <fullName evidence="9">MFS transporter</fullName>
    </submittedName>
</protein>
<reference evidence="9" key="1">
    <citation type="submission" date="2020-11" db="EMBL/GenBank/DDBJ databases">
        <authorList>
            <person name="Lee S.D."/>
        </authorList>
    </citation>
    <scope>NUCLEOTIDE SEQUENCE</scope>
    <source>
        <strain evidence="9">SAP-2</strain>
    </source>
</reference>
<feature type="transmembrane region" description="Helical" evidence="7">
    <location>
        <begin position="326"/>
        <end position="344"/>
    </location>
</feature>
<feature type="transmembrane region" description="Helical" evidence="7">
    <location>
        <begin position="109"/>
        <end position="131"/>
    </location>
</feature>
<dbReference type="GO" id="GO:0005886">
    <property type="term" value="C:plasma membrane"/>
    <property type="evidence" value="ECO:0007669"/>
    <property type="project" value="UniProtKB-SubCell"/>
</dbReference>
<feature type="transmembrane region" description="Helical" evidence="7">
    <location>
        <begin position="384"/>
        <end position="408"/>
    </location>
</feature>
<dbReference type="AlphaFoldDB" id="A0AA41BYA6"/>
<evidence type="ECO:0000259" key="8">
    <source>
        <dbReference type="PROSITE" id="PS50850"/>
    </source>
</evidence>
<dbReference type="InterPro" id="IPR000849">
    <property type="entry name" value="Sugar_P_transporter"/>
</dbReference>
<keyword evidence="2" id="KW-1003">Cell membrane</keyword>
<reference evidence="9" key="2">
    <citation type="submission" date="2022-09" db="EMBL/GenBank/DDBJ databases">
        <title>Rouxiella aceris sp. nov., isolated from tree sap and emended description of the genus Rhouxiella.</title>
        <authorList>
            <person name="Kim I.S."/>
        </authorList>
    </citation>
    <scope>NUCLEOTIDE SEQUENCE</scope>
    <source>
        <strain evidence="9">SAP-2</strain>
    </source>
</reference>
<keyword evidence="5 7" id="KW-0472">Membrane</keyword>
<feature type="transmembrane region" description="Helical" evidence="7">
    <location>
        <begin position="350"/>
        <end position="372"/>
    </location>
</feature>
<accession>A0AA41BYA6</accession>
<gene>
    <name evidence="9" type="ORF">ITX54_17400</name>
</gene>
<dbReference type="GO" id="GO:0022857">
    <property type="term" value="F:transmembrane transporter activity"/>
    <property type="evidence" value="ECO:0007669"/>
    <property type="project" value="InterPro"/>
</dbReference>
<organism evidence="9 10">
    <name type="scientific">Rouxiella silvae</name>
    <dbReference type="NCBI Taxonomy" id="1646373"/>
    <lineage>
        <taxon>Bacteria</taxon>
        <taxon>Pseudomonadati</taxon>
        <taxon>Pseudomonadota</taxon>
        <taxon>Gammaproteobacteria</taxon>
        <taxon>Enterobacterales</taxon>
        <taxon>Yersiniaceae</taxon>
        <taxon>Rouxiella</taxon>
    </lineage>
</organism>
<feature type="transmembrane region" description="Helical" evidence="7">
    <location>
        <begin position="84"/>
        <end position="103"/>
    </location>
</feature>
<evidence type="ECO:0000256" key="6">
    <source>
        <dbReference type="ARBA" id="ARBA00038514"/>
    </source>
</evidence>
<evidence type="ECO:0000256" key="2">
    <source>
        <dbReference type="ARBA" id="ARBA00022475"/>
    </source>
</evidence>
<dbReference type="InterPro" id="IPR020846">
    <property type="entry name" value="MFS_dom"/>
</dbReference>
<evidence type="ECO:0000256" key="4">
    <source>
        <dbReference type="ARBA" id="ARBA00022989"/>
    </source>
</evidence>
<dbReference type="Gene3D" id="1.20.1250.20">
    <property type="entry name" value="MFS general substrate transporter like domains"/>
    <property type="match status" value="2"/>
</dbReference>
<evidence type="ECO:0000256" key="1">
    <source>
        <dbReference type="ARBA" id="ARBA00004651"/>
    </source>
</evidence>
<feature type="transmembrane region" description="Helical" evidence="7">
    <location>
        <begin position="178"/>
        <end position="199"/>
    </location>
</feature>
<keyword evidence="4 7" id="KW-1133">Transmembrane helix</keyword>
<comment type="caution">
    <text evidence="9">The sequence shown here is derived from an EMBL/GenBank/DDBJ whole genome shotgun (WGS) entry which is preliminary data.</text>
</comment>
<feature type="transmembrane region" description="Helical" evidence="7">
    <location>
        <begin position="152"/>
        <end position="172"/>
    </location>
</feature>
<dbReference type="InterPro" id="IPR036259">
    <property type="entry name" value="MFS_trans_sf"/>
</dbReference>
<dbReference type="PROSITE" id="PS50850">
    <property type="entry name" value="MFS"/>
    <property type="match status" value="1"/>
</dbReference>
<feature type="transmembrane region" description="Helical" evidence="7">
    <location>
        <begin position="285"/>
        <end position="305"/>
    </location>
</feature>
<evidence type="ECO:0000313" key="9">
    <source>
        <dbReference type="EMBL" id="MBF6638443.1"/>
    </source>
</evidence>
<dbReference type="PIRSF" id="PIRSF002808">
    <property type="entry name" value="Hexose_phosphate_transp"/>
    <property type="match status" value="1"/>
</dbReference>
<evidence type="ECO:0000313" key="10">
    <source>
        <dbReference type="Proteomes" id="UP000705283"/>
    </source>
</evidence>
<dbReference type="Pfam" id="PF07690">
    <property type="entry name" value="MFS_1"/>
    <property type="match status" value="1"/>
</dbReference>
<feature type="domain" description="Major facilitator superfamily (MFS) profile" evidence="8">
    <location>
        <begin position="18"/>
        <end position="440"/>
    </location>
</feature>